<feature type="transmembrane region" description="Helical" evidence="7">
    <location>
        <begin position="148"/>
        <end position="172"/>
    </location>
</feature>
<gene>
    <name evidence="9" type="ORF">BV898_15665</name>
</gene>
<keyword evidence="10" id="KW-1185">Reference proteome</keyword>
<evidence type="ECO:0000259" key="8">
    <source>
        <dbReference type="PROSITE" id="PS50262"/>
    </source>
</evidence>
<dbReference type="GO" id="GO:0016020">
    <property type="term" value="C:membrane"/>
    <property type="evidence" value="ECO:0007669"/>
    <property type="project" value="UniProtKB-SubCell"/>
</dbReference>
<comment type="similarity">
    <text evidence="5">Belongs to the G-protein coupled receptor 1 family.</text>
</comment>
<keyword evidence="3 7" id="KW-1133">Transmembrane helix</keyword>
<feature type="transmembrane region" description="Helical" evidence="7">
    <location>
        <begin position="289"/>
        <end position="308"/>
    </location>
</feature>
<dbReference type="PANTHER" id="PTHR45698">
    <property type="entry name" value="TRACE AMINE-ASSOCIATED RECEPTOR 19N-RELATED"/>
    <property type="match status" value="1"/>
</dbReference>
<dbReference type="Proteomes" id="UP000192578">
    <property type="component" value="Unassembled WGS sequence"/>
</dbReference>
<dbReference type="OrthoDB" id="5984709at2759"/>
<evidence type="ECO:0000256" key="6">
    <source>
        <dbReference type="SAM" id="MobiDB-lite"/>
    </source>
</evidence>
<comment type="subcellular location">
    <subcellularLocation>
        <location evidence="1">Membrane</location>
    </subcellularLocation>
</comment>
<feature type="transmembrane region" description="Helical" evidence="7">
    <location>
        <begin position="67"/>
        <end position="88"/>
    </location>
</feature>
<dbReference type="PANTHER" id="PTHR45698:SF1">
    <property type="entry name" value="TRACE AMINE-ASSOCIATED RECEPTOR 13C-LIKE"/>
    <property type="match status" value="1"/>
</dbReference>
<dbReference type="PROSITE" id="PS50262">
    <property type="entry name" value="G_PROTEIN_RECEP_F1_2"/>
    <property type="match status" value="1"/>
</dbReference>
<evidence type="ECO:0000313" key="10">
    <source>
        <dbReference type="Proteomes" id="UP000192578"/>
    </source>
</evidence>
<evidence type="ECO:0000256" key="5">
    <source>
        <dbReference type="RuleBase" id="RU000688"/>
    </source>
</evidence>
<comment type="caution">
    <text evidence="9">The sequence shown here is derived from an EMBL/GenBank/DDBJ whole genome shotgun (WGS) entry which is preliminary data.</text>
</comment>
<dbReference type="EMBL" id="MTYJ01000216">
    <property type="protein sequence ID" value="OWA51172.1"/>
    <property type="molecule type" value="Genomic_DNA"/>
</dbReference>
<organism evidence="9 10">
    <name type="scientific">Hypsibius exemplaris</name>
    <name type="common">Freshwater tardigrade</name>
    <dbReference type="NCBI Taxonomy" id="2072580"/>
    <lineage>
        <taxon>Eukaryota</taxon>
        <taxon>Metazoa</taxon>
        <taxon>Ecdysozoa</taxon>
        <taxon>Tardigrada</taxon>
        <taxon>Eutardigrada</taxon>
        <taxon>Parachela</taxon>
        <taxon>Hypsibioidea</taxon>
        <taxon>Hypsibiidae</taxon>
        <taxon>Hypsibius</taxon>
    </lineage>
</organism>
<dbReference type="AlphaFoldDB" id="A0A9X6RKR1"/>
<feature type="transmembrane region" description="Helical" evidence="7">
    <location>
        <begin position="40"/>
        <end position="60"/>
    </location>
</feature>
<evidence type="ECO:0000256" key="2">
    <source>
        <dbReference type="ARBA" id="ARBA00022692"/>
    </source>
</evidence>
<keyword evidence="5" id="KW-0675">Receptor</keyword>
<evidence type="ECO:0000313" key="9">
    <source>
        <dbReference type="EMBL" id="OWA51172.1"/>
    </source>
</evidence>
<dbReference type="GO" id="GO:0004930">
    <property type="term" value="F:G protein-coupled receptor activity"/>
    <property type="evidence" value="ECO:0007669"/>
    <property type="project" value="UniProtKB-KW"/>
</dbReference>
<reference evidence="10" key="1">
    <citation type="submission" date="2017-01" db="EMBL/GenBank/DDBJ databases">
        <title>Comparative genomics of anhydrobiosis in the tardigrade Hypsibius dujardini.</title>
        <authorList>
            <person name="Yoshida Y."/>
            <person name="Koutsovoulos G."/>
            <person name="Laetsch D."/>
            <person name="Stevens L."/>
            <person name="Kumar S."/>
            <person name="Horikawa D."/>
            <person name="Ishino K."/>
            <person name="Komine S."/>
            <person name="Tomita M."/>
            <person name="Blaxter M."/>
            <person name="Arakawa K."/>
        </authorList>
    </citation>
    <scope>NUCLEOTIDE SEQUENCE [LARGE SCALE GENOMIC DNA]</scope>
    <source>
        <strain evidence="10">Z151</strain>
    </source>
</reference>
<sequence length="364" mass="40490">MSNISVEFGPRNETLLNRTGPLPCPTITPAEWMATQLPTLAFGTAITSTQLFNLLIFALWRNKEPYILLHVSLAVASLLAGVAVVTAVPLRYAPYTAVNIFLNLSFGVCLLIYANTAAILTNFAISVDRWMSVEFPIKYRTSITHRKTLLVGSLLIFGGSLIMTIPGFILFWKDMNYARCTGLRTFSPKGVVFTIWEALKGPIFFPLLFMSQLRILMIAVGQRLLRVRRRRTAVQVVPAGNAPAQEILRIVWSSFLGSMAVVFCTLISHVPNYFMSIVPNHASATIRRFGVYLTLVQHCVSPVIYLLFWPPYRQAVSRLFGQLRAAVTPEPSLETGSTRKRHSLAAKTSALDRKRTSGVRAARA</sequence>
<keyword evidence="4 7" id="KW-0472">Membrane</keyword>
<keyword evidence="5" id="KW-0807">Transducer</keyword>
<keyword evidence="2 5" id="KW-0812">Transmembrane</keyword>
<evidence type="ECO:0000256" key="4">
    <source>
        <dbReference type="ARBA" id="ARBA00023136"/>
    </source>
</evidence>
<feature type="transmembrane region" description="Helical" evidence="7">
    <location>
        <begin position="250"/>
        <end position="269"/>
    </location>
</feature>
<dbReference type="CDD" id="cd00637">
    <property type="entry name" value="7tm_classA_rhodopsin-like"/>
    <property type="match status" value="1"/>
</dbReference>
<feature type="transmembrane region" description="Helical" evidence="7">
    <location>
        <begin position="203"/>
        <end position="221"/>
    </location>
</feature>
<accession>A0A9X6RKR1</accession>
<feature type="region of interest" description="Disordered" evidence="6">
    <location>
        <begin position="331"/>
        <end position="364"/>
    </location>
</feature>
<dbReference type="Gene3D" id="1.20.1070.10">
    <property type="entry name" value="Rhodopsin 7-helix transmembrane proteins"/>
    <property type="match status" value="1"/>
</dbReference>
<protein>
    <recommendedName>
        <fullName evidence="8">G-protein coupled receptors family 1 profile domain-containing protein</fullName>
    </recommendedName>
</protein>
<dbReference type="InterPro" id="IPR000276">
    <property type="entry name" value="GPCR_Rhodpsn"/>
</dbReference>
<dbReference type="InterPro" id="IPR017452">
    <property type="entry name" value="GPCR_Rhodpsn_7TM"/>
</dbReference>
<evidence type="ECO:0000256" key="1">
    <source>
        <dbReference type="ARBA" id="ARBA00004370"/>
    </source>
</evidence>
<feature type="domain" description="G-protein coupled receptors family 1 profile" evidence="8">
    <location>
        <begin position="49"/>
        <end position="305"/>
    </location>
</feature>
<dbReference type="Pfam" id="PF00001">
    <property type="entry name" value="7tm_1"/>
    <property type="match status" value="1"/>
</dbReference>
<dbReference type="PROSITE" id="PS00237">
    <property type="entry name" value="G_PROTEIN_RECEP_F1_1"/>
    <property type="match status" value="1"/>
</dbReference>
<feature type="transmembrane region" description="Helical" evidence="7">
    <location>
        <begin position="100"/>
        <end position="127"/>
    </location>
</feature>
<dbReference type="SUPFAM" id="SSF81321">
    <property type="entry name" value="Family A G protein-coupled receptor-like"/>
    <property type="match status" value="1"/>
</dbReference>
<evidence type="ECO:0000256" key="7">
    <source>
        <dbReference type="SAM" id="Phobius"/>
    </source>
</evidence>
<keyword evidence="5" id="KW-0297">G-protein coupled receptor</keyword>
<dbReference type="PRINTS" id="PR00237">
    <property type="entry name" value="GPCRRHODOPSN"/>
</dbReference>
<evidence type="ECO:0000256" key="3">
    <source>
        <dbReference type="ARBA" id="ARBA00022989"/>
    </source>
</evidence>
<name>A0A9X6RKR1_HYPEX</name>
<proteinExistence type="inferred from homology"/>